<evidence type="ECO:0000313" key="3">
    <source>
        <dbReference type="EMBL" id="MBB6523087.1"/>
    </source>
</evidence>
<sequence>MKYLSIISIALSLILGVFCYQLWQQSTDLATQVQSLHEQNEQLSAELKASRDEMGFIRKKLVEFERTSLKGIADKANDAFLDGWESLIGIVGKEIDQARKNIEQQRQHSPQSNKRSDGSGNGGGTKPSDGFTENPKET</sequence>
<name>A0A7X0JVR1_9GAMM</name>
<proteinExistence type="predicted"/>
<dbReference type="InParanoid" id="A0A7X0JVR1"/>
<evidence type="ECO:0000313" key="4">
    <source>
        <dbReference type="Proteomes" id="UP000528457"/>
    </source>
</evidence>
<feature type="coiled-coil region" evidence="1">
    <location>
        <begin position="26"/>
        <end position="60"/>
    </location>
</feature>
<evidence type="ECO:0000256" key="2">
    <source>
        <dbReference type="SAM" id="MobiDB-lite"/>
    </source>
</evidence>
<keyword evidence="4" id="KW-1185">Reference proteome</keyword>
<comment type="caution">
    <text evidence="3">The sequence shown here is derived from an EMBL/GenBank/DDBJ whole genome shotgun (WGS) entry which is preliminary data.</text>
</comment>
<gene>
    <name evidence="3" type="ORF">HNR48_003389</name>
</gene>
<feature type="region of interest" description="Disordered" evidence="2">
    <location>
        <begin position="99"/>
        <end position="138"/>
    </location>
</feature>
<organism evidence="3 4">
    <name type="scientific">Pseudoteredinibacter isoporae</name>
    <dbReference type="NCBI Taxonomy" id="570281"/>
    <lineage>
        <taxon>Bacteria</taxon>
        <taxon>Pseudomonadati</taxon>
        <taxon>Pseudomonadota</taxon>
        <taxon>Gammaproteobacteria</taxon>
        <taxon>Cellvibrionales</taxon>
        <taxon>Cellvibrionaceae</taxon>
        <taxon>Pseudoteredinibacter</taxon>
    </lineage>
</organism>
<reference evidence="3 4" key="1">
    <citation type="submission" date="2020-08" db="EMBL/GenBank/DDBJ databases">
        <title>Genomic Encyclopedia of Type Strains, Phase IV (KMG-IV): sequencing the most valuable type-strain genomes for metagenomic binning, comparative biology and taxonomic classification.</title>
        <authorList>
            <person name="Goeker M."/>
        </authorList>
    </citation>
    <scope>NUCLEOTIDE SEQUENCE [LARGE SCALE GENOMIC DNA]</scope>
    <source>
        <strain evidence="3 4">DSM 22368</strain>
    </source>
</reference>
<keyword evidence="1" id="KW-0175">Coiled coil</keyword>
<evidence type="ECO:0000256" key="1">
    <source>
        <dbReference type="SAM" id="Coils"/>
    </source>
</evidence>
<dbReference type="EMBL" id="JACHHT010000003">
    <property type="protein sequence ID" value="MBB6523087.1"/>
    <property type="molecule type" value="Genomic_DNA"/>
</dbReference>
<protein>
    <submittedName>
        <fullName evidence="3">Putative RNase H-like nuclease (RuvC/YqgF family)</fullName>
    </submittedName>
</protein>
<dbReference type="AlphaFoldDB" id="A0A7X0JVR1"/>
<dbReference type="Proteomes" id="UP000528457">
    <property type="component" value="Unassembled WGS sequence"/>
</dbReference>
<accession>A0A7X0JVR1</accession>
<dbReference type="RefSeq" id="WP_166843844.1">
    <property type="nucleotide sequence ID" value="NZ_JAAONY010000003.1"/>
</dbReference>